<comment type="caution">
    <text evidence="2">The sequence shown here is derived from an EMBL/GenBank/DDBJ whole genome shotgun (WGS) entry which is preliminary data.</text>
</comment>
<evidence type="ECO:0000256" key="1">
    <source>
        <dbReference type="ARBA" id="ARBA00022801"/>
    </source>
</evidence>
<dbReference type="InterPro" id="IPR050114">
    <property type="entry name" value="UPF0173_UPF0282_UlaG_hydrolase"/>
</dbReference>
<evidence type="ECO:0000313" key="3">
    <source>
        <dbReference type="Proteomes" id="UP001273166"/>
    </source>
</evidence>
<reference evidence="2" key="1">
    <citation type="journal article" date="2023" name="Mol. Phylogenet. Evol.">
        <title>Genome-scale phylogeny and comparative genomics of the fungal order Sordariales.</title>
        <authorList>
            <person name="Hensen N."/>
            <person name="Bonometti L."/>
            <person name="Westerberg I."/>
            <person name="Brannstrom I.O."/>
            <person name="Guillou S."/>
            <person name="Cros-Aarteil S."/>
            <person name="Calhoun S."/>
            <person name="Haridas S."/>
            <person name="Kuo A."/>
            <person name="Mondo S."/>
            <person name="Pangilinan J."/>
            <person name="Riley R."/>
            <person name="LaButti K."/>
            <person name="Andreopoulos B."/>
            <person name="Lipzen A."/>
            <person name="Chen C."/>
            <person name="Yan M."/>
            <person name="Daum C."/>
            <person name="Ng V."/>
            <person name="Clum A."/>
            <person name="Steindorff A."/>
            <person name="Ohm R.A."/>
            <person name="Martin F."/>
            <person name="Silar P."/>
            <person name="Natvig D.O."/>
            <person name="Lalanne C."/>
            <person name="Gautier V."/>
            <person name="Ament-Velasquez S.L."/>
            <person name="Kruys A."/>
            <person name="Hutchinson M.I."/>
            <person name="Powell A.J."/>
            <person name="Barry K."/>
            <person name="Miller A.N."/>
            <person name="Grigoriev I.V."/>
            <person name="Debuchy R."/>
            <person name="Gladieux P."/>
            <person name="Hiltunen Thoren M."/>
            <person name="Johannesson H."/>
        </authorList>
    </citation>
    <scope>NUCLEOTIDE SEQUENCE</scope>
    <source>
        <strain evidence="2">CBS 333.67</strain>
    </source>
</reference>
<accession>A0AAJ0GRV5</accession>
<dbReference type="InterPro" id="IPR036866">
    <property type="entry name" value="RibonucZ/Hydroxyglut_hydro"/>
</dbReference>
<reference evidence="2" key="2">
    <citation type="submission" date="2023-06" db="EMBL/GenBank/DDBJ databases">
        <authorList>
            <consortium name="Lawrence Berkeley National Laboratory"/>
            <person name="Mondo S.J."/>
            <person name="Hensen N."/>
            <person name="Bonometti L."/>
            <person name="Westerberg I."/>
            <person name="Brannstrom I.O."/>
            <person name="Guillou S."/>
            <person name="Cros-Aarteil S."/>
            <person name="Calhoun S."/>
            <person name="Haridas S."/>
            <person name="Kuo A."/>
            <person name="Pangilinan J."/>
            <person name="Riley R."/>
            <person name="Labutti K."/>
            <person name="Andreopoulos B."/>
            <person name="Lipzen A."/>
            <person name="Chen C."/>
            <person name="Yanf M."/>
            <person name="Daum C."/>
            <person name="Ng V."/>
            <person name="Clum A."/>
            <person name="Steindorff A."/>
            <person name="Ohm R."/>
            <person name="Martin F."/>
            <person name="Silar P."/>
            <person name="Natvig D."/>
            <person name="Lalanne C."/>
            <person name="Gautier V."/>
            <person name="Ament-Velasquez S.L."/>
            <person name="Kruys A."/>
            <person name="Hutchinson M.I."/>
            <person name="Powell A.J."/>
            <person name="Barry K."/>
            <person name="Miller A.N."/>
            <person name="Grigoriev I.V."/>
            <person name="Debuchy R."/>
            <person name="Gladieux P."/>
            <person name="Thoren M.H."/>
            <person name="Johannesson H."/>
        </authorList>
    </citation>
    <scope>NUCLEOTIDE SEQUENCE</scope>
    <source>
        <strain evidence="2">CBS 333.67</strain>
    </source>
</reference>
<evidence type="ECO:0000313" key="2">
    <source>
        <dbReference type="EMBL" id="KAK3304976.1"/>
    </source>
</evidence>
<dbReference type="EMBL" id="JAUDZG010000005">
    <property type="protein sequence ID" value="KAK3304976.1"/>
    <property type="molecule type" value="Genomic_DNA"/>
</dbReference>
<protein>
    <recommendedName>
        <fullName evidence="4">Metallo-beta-lactamase domain-containing protein</fullName>
    </recommendedName>
</protein>
<keyword evidence="1" id="KW-0378">Hydrolase</keyword>
<dbReference type="GO" id="GO:0016787">
    <property type="term" value="F:hydrolase activity"/>
    <property type="evidence" value="ECO:0007669"/>
    <property type="project" value="UniProtKB-KW"/>
</dbReference>
<sequence length="132" mass="14489">EHLPGGEVTGFIITAPSFGKTDGKPNAIYFSGDTIYLPELVKMRERFHISVALLNTGKATAPLPTGPLQITLDGAQAARLFRELGADVLVPMHFESWRHFAEEKSDLRQALEVGGVMDKVMWLEPGVRTTIV</sequence>
<organism evidence="2 3">
    <name type="scientific">Chaetomium strumarium</name>
    <dbReference type="NCBI Taxonomy" id="1170767"/>
    <lineage>
        <taxon>Eukaryota</taxon>
        <taxon>Fungi</taxon>
        <taxon>Dikarya</taxon>
        <taxon>Ascomycota</taxon>
        <taxon>Pezizomycotina</taxon>
        <taxon>Sordariomycetes</taxon>
        <taxon>Sordariomycetidae</taxon>
        <taxon>Sordariales</taxon>
        <taxon>Chaetomiaceae</taxon>
        <taxon>Chaetomium</taxon>
    </lineage>
</organism>
<dbReference type="AlphaFoldDB" id="A0AAJ0GRV5"/>
<dbReference type="SUPFAM" id="SSF56281">
    <property type="entry name" value="Metallo-hydrolase/oxidoreductase"/>
    <property type="match status" value="1"/>
</dbReference>
<name>A0AAJ0GRV5_9PEZI</name>
<feature type="non-terminal residue" evidence="2">
    <location>
        <position position="1"/>
    </location>
</feature>
<proteinExistence type="predicted"/>
<keyword evidence="3" id="KW-1185">Reference proteome</keyword>
<gene>
    <name evidence="2" type="ORF">B0T15DRAFT_399963</name>
</gene>
<dbReference type="PANTHER" id="PTHR43546">
    <property type="entry name" value="UPF0173 METAL-DEPENDENT HYDROLASE MJ1163-RELATED"/>
    <property type="match status" value="1"/>
</dbReference>
<dbReference type="GeneID" id="87883864"/>
<dbReference type="Proteomes" id="UP001273166">
    <property type="component" value="Unassembled WGS sequence"/>
</dbReference>
<dbReference type="PANTHER" id="PTHR43546:SF9">
    <property type="entry name" value="L-ASCORBATE-6-PHOSPHATE LACTONASE ULAG-RELATED"/>
    <property type="match status" value="1"/>
</dbReference>
<dbReference type="RefSeq" id="XP_062720756.1">
    <property type="nucleotide sequence ID" value="XM_062865035.1"/>
</dbReference>
<dbReference type="Gene3D" id="3.60.15.10">
    <property type="entry name" value="Ribonuclease Z/Hydroxyacylglutathione hydrolase-like"/>
    <property type="match status" value="1"/>
</dbReference>
<evidence type="ECO:0008006" key="4">
    <source>
        <dbReference type="Google" id="ProtNLM"/>
    </source>
</evidence>